<feature type="domain" description="LTD" evidence="1">
    <location>
        <begin position="1"/>
        <end position="97"/>
    </location>
</feature>
<evidence type="ECO:0000313" key="2">
    <source>
        <dbReference type="EMBL" id="GAH06273.1"/>
    </source>
</evidence>
<feature type="non-terminal residue" evidence="2">
    <location>
        <position position="1"/>
    </location>
</feature>
<protein>
    <recommendedName>
        <fullName evidence="1">LTD domain-containing protein</fullName>
    </recommendedName>
</protein>
<dbReference type="SUPFAM" id="SSF74853">
    <property type="entry name" value="Lamin A/C globular tail domain"/>
    <property type="match status" value="1"/>
</dbReference>
<proteinExistence type="predicted"/>
<dbReference type="InterPro" id="IPR001322">
    <property type="entry name" value="Lamin_tail_dom"/>
</dbReference>
<dbReference type="PROSITE" id="PS51841">
    <property type="entry name" value="LTD"/>
    <property type="match status" value="1"/>
</dbReference>
<comment type="caution">
    <text evidence="2">The sequence shown here is derived from an EMBL/GenBank/DDBJ whole genome shotgun (WGS) entry which is preliminary data.</text>
</comment>
<sequence length="97" mass="10578">PEQPSDTPTPIYVEDEEIVLNEIHADPDQILGDANGDGVIHSDDDEFLELINFTDSALDISDWVIADAVRTRYTFPPGTLLAGHCGLIIFGGGWQPN</sequence>
<reference evidence="2" key="1">
    <citation type="journal article" date="2014" name="Front. Microbiol.">
        <title>High frequency of phylogenetically diverse reductive dehalogenase-homologous genes in deep subseafloor sedimentary metagenomes.</title>
        <authorList>
            <person name="Kawai M."/>
            <person name="Futagami T."/>
            <person name="Toyoda A."/>
            <person name="Takaki Y."/>
            <person name="Nishi S."/>
            <person name="Hori S."/>
            <person name="Arai W."/>
            <person name="Tsubouchi T."/>
            <person name="Morono Y."/>
            <person name="Uchiyama I."/>
            <person name="Ito T."/>
            <person name="Fujiyama A."/>
            <person name="Inagaki F."/>
            <person name="Takami H."/>
        </authorList>
    </citation>
    <scope>NUCLEOTIDE SEQUENCE</scope>
    <source>
        <strain evidence="2">Expedition CK06-06</strain>
    </source>
</reference>
<accession>X1EC74</accession>
<dbReference type="Gene3D" id="2.60.40.1260">
    <property type="entry name" value="Lamin Tail domain"/>
    <property type="match status" value="1"/>
</dbReference>
<dbReference type="AlphaFoldDB" id="X1EC74"/>
<dbReference type="Pfam" id="PF00932">
    <property type="entry name" value="LTD"/>
    <property type="match status" value="1"/>
</dbReference>
<organism evidence="2">
    <name type="scientific">marine sediment metagenome</name>
    <dbReference type="NCBI Taxonomy" id="412755"/>
    <lineage>
        <taxon>unclassified sequences</taxon>
        <taxon>metagenomes</taxon>
        <taxon>ecological metagenomes</taxon>
    </lineage>
</organism>
<dbReference type="EMBL" id="BART01033281">
    <property type="protein sequence ID" value="GAH06273.1"/>
    <property type="molecule type" value="Genomic_DNA"/>
</dbReference>
<name>X1EC74_9ZZZZ</name>
<evidence type="ECO:0000259" key="1">
    <source>
        <dbReference type="PROSITE" id="PS51841"/>
    </source>
</evidence>
<gene>
    <name evidence="2" type="ORF">S01H4_57257</name>
</gene>
<dbReference type="InterPro" id="IPR036415">
    <property type="entry name" value="Lamin_tail_dom_sf"/>
</dbReference>